<accession>A0ABT4Q6Q5</accession>
<gene>
    <name evidence="1" type="ORF">O9H85_09020</name>
</gene>
<sequence>MFQKDFKERFKLKINQNKKKEINNNNRLFNFHIQDYTQLEREISQNNLTWNIPVSEPITSHRKFIGPSLVFIKKVIRKILYWLVTKPFLQQREFNASITRSLNELYRDNKSFNNHYNNQLDSLNQIYNKIIDLENKINYKIEEYNQSFFNIGQILKDYKINESIEQRLSSIENKYSEKEKDEDFNINYVEFEDRFRGNEANIKEEQVEVYLPFIPNGAKILDVGCGRGELISAMQERGFVTTGIDLNSDMIDHLKNKGLNVHHMDAIQFLKETNENFDAIISLHVIEHLKPGQILELVRTAYENLNKDGVLILETPNPECLYNLAFGFTIDMTHIKPVHAYTLRFILEEVGFTDIKVKHLKPVDDKVKLEYVDEHIEQNKIFNKNMEKINTLLYSYQNYAIIGKK</sequence>
<dbReference type="Proteomes" id="UP001527882">
    <property type="component" value="Unassembled WGS sequence"/>
</dbReference>
<dbReference type="Pfam" id="PF13489">
    <property type="entry name" value="Methyltransf_23"/>
    <property type="match status" value="1"/>
</dbReference>
<protein>
    <submittedName>
        <fullName evidence="1">Class I SAM-dependent methyltransferase</fullName>
    </submittedName>
</protein>
<keyword evidence="1" id="KW-0808">Transferase</keyword>
<dbReference type="GO" id="GO:0032259">
    <property type="term" value="P:methylation"/>
    <property type="evidence" value="ECO:0007669"/>
    <property type="project" value="UniProtKB-KW"/>
</dbReference>
<dbReference type="PANTHER" id="PTHR43861">
    <property type="entry name" value="TRANS-ACONITATE 2-METHYLTRANSFERASE-RELATED"/>
    <property type="match status" value="1"/>
</dbReference>
<dbReference type="RefSeq" id="WP_269881005.1">
    <property type="nucleotide sequence ID" value="NZ_JAQAGZ010000005.1"/>
</dbReference>
<evidence type="ECO:0000313" key="1">
    <source>
        <dbReference type="EMBL" id="MCZ8512554.1"/>
    </source>
</evidence>
<evidence type="ECO:0000313" key="2">
    <source>
        <dbReference type="Proteomes" id="UP001527882"/>
    </source>
</evidence>
<reference evidence="1 2" key="1">
    <citation type="submission" date="2022-12" db="EMBL/GenBank/DDBJ databases">
        <title>Draft genome sequence of Paenibacillus sp. dW9.</title>
        <authorList>
            <person name="Choi E.-W."/>
            <person name="Kim D.-U."/>
        </authorList>
    </citation>
    <scope>NUCLEOTIDE SEQUENCE [LARGE SCALE GENOMIC DNA]</scope>
    <source>
        <strain evidence="2">dW9</strain>
    </source>
</reference>
<name>A0ABT4Q6Q5_9BACL</name>
<dbReference type="SUPFAM" id="SSF53335">
    <property type="entry name" value="S-adenosyl-L-methionine-dependent methyltransferases"/>
    <property type="match status" value="1"/>
</dbReference>
<dbReference type="InterPro" id="IPR029063">
    <property type="entry name" value="SAM-dependent_MTases_sf"/>
</dbReference>
<proteinExistence type="predicted"/>
<comment type="caution">
    <text evidence="1">The sequence shown here is derived from an EMBL/GenBank/DDBJ whole genome shotgun (WGS) entry which is preliminary data.</text>
</comment>
<dbReference type="CDD" id="cd02440">
    <property type="entry name" value="AdoMet_MTases"/>
    <property type="match status" value="1"/>
</dbReference>
<organism evidence="1 2">
    <name type="scientific">Paenibacillus gyeongsangnamensis</name>
    <dbReference type="NCBI Taxonomy" id="3388067"/>
    <lineage>
        <taxon>Bacteria</taxon>
        <taxon>Bacillati</taxon>
        <taxon>Bacillota</taxon>
        <taxon>Bacilli</taxon>
        <taxon>Bacillales</taxon>
        <taxon>Paenibacillaceae</taxon>
        <taxon>Paenibacillus</taxon>
    </lineage>
</organism>
<dbReference type="GO" id="GO:0008168">
    <property type="term" value="F:methyltransferase activity"/>
    <property type="evidence" value="ECO:0007669"/>
    <property type="project" value="UniProtKB-KW"/>
</dbReference>
<keyword evidence="1" id="KW-0489">Methyltransferase</keyword>
<dbReference type="EMBL" id="JAQAGZ010000005">
    <property type="protein sequence ID" value="MCZ8512554.1"/>
    <property type="molecule type" value="Genomic_DNA"/>
</dbReference>
<dbReference type="Gene3D" id="3.40.50.150">
    <property type="entry name" value="Vaccinia Virus protein VP39"/>
    <property type="match status" value="1"/>
</dbReference>
<keyword evidence="2" id="KW-1185">Reference proteome</keyword>